<organism evidence="1 2">
    <name type="scientific">Ferrovum myxofaciens</name>
    <dbReference type="NCBI Taxonomy" id="416213"/>
    <lineage>
        <taxon>Bacteria</taxon>
        <taxon>Pseudomonadati</taxon>
        <taxon>Pseudomonadota</taxon>
        <taxon>Betaproteobacteria</taxon>
        <taxon>Ferrovales</taxon>
        <taxon>Ferrovaceae</taxon>
        <taxon>Ferrovum</taxon>
    </lineage>
</organism>
<accession>A0A149VWW2</accession>
<proteinExistence type="predicted"/>
<evidence type="ECO:0000313" key="2">
    <source>
        <dbReference type="Proteomes" id="UP000075653"/>
    </source>
</evidence>
<evidence type="ECO:0008006" key="3">
    <source>
        <dbReference type="Google" id="ProtNLM"/>
    </source>
</evidence>
<dbReference type="InterPro" id="IPR043019">
    <property type="entry name" value="GrlR_sf"/>
</dbReference>
<dbReference type="EMBL" id="LRRD01000064">
    <property type="protein sequence ID" value="KXW57394.1"/>
    <property type="molecule type" value="Genomic_DNA"/>
</dbReference>
<dbReference type="Gene3D" id="2.40.128.380">
    <property type="entry name" value="T3SS negative regulator GrlR"/>
    <property type="match status" value="1"/>
</dbReference>
<name>A0A149VWW2_9PROT</name>
<dbReference type="RefSeq" id="WP_062188458.1">
    <property type="nucleotide sequence ID" value="NZ_LRRD01000064.1"/>
</dbReference>
<protein>
    <recommendedName>
        <fullName evidence="3">T3SS negative regulator,GrlR</fullName>
    </recommendedName>
</protein>
<sequence length="114" mass="12303">MLEALWSVEFHAVGGHGPLNHGAGVVVFETDRIFGGDSRYFYTGNYTTSNGTVTAMLTSTHYAGPIESIIGPDKITTFQLAGKIEQQRITVSGYVVGKPNVMVNATLTRRAELP</sequence>
<dbReference type="Proteomes" id="UP000075653">
    <property type="component" value="Unassembled WGS sequence"/>
</dbReference>
<reference evidence="1 2" key="1">
    <citation type="submission" date="2016-01" db="EMBL/GenBank/DDBJ databases">
        <title>Genome sequence of the acidophilic iron oxidising Ferrovum strain Z-31.</title>
        <authorList>
            <person name="Poehlein A."/>
            <person name="Ullrich S.R."/>
            <person name="Schloemann M."/>
            <person name="Muehling M."/>
            <person name="Daniel R."/>
        </authorList>
    </citation>
    <scope>NUCLEOTIDE SEQUENCE [LARGE SCALE GENOMIC DNA]</scope>
    <source>
        <strain evidence="1 2">Z-31</strain>
    </source>
</reference>
<gene>
    <name evidence="1" type="ORF">FEMY_20900</name>
</gene>
<comment type="caution">
    <text evidence="1">The sequence shown here is derived from an EMBL/GenBank/DDBJ whole genome shotgun (WGS) entry which is preliminary data.</text>
</comment>
<dbReference type="STRING" id="1789004.FEMY_20900"/>
<evidence type="ECO:0000313" key="1">
    <source>
        <dbReference type="EMBL" id="KXW57394.1"/>
    </source>
</evidence>
<dbReference type="AlphaFoldDB" id="A0A149VWW2"/>
<dbReference type="PATRIC" id="fig|1789004.3.peg.2165"/>
<keyword evidence="2" id="KW-1185">Reference proteome</keyword>